<dbReference type="Proteomes" id="UP000076630">
    <property type="component" value="Unassembled WGS sequence"/>
</dbReference>
<gene>
    <name evidence="1" type="ORF">AV926_07185</name>
</gene>
<protein>
    <recommendedName>
        <fullName evidence="3">Magnesium and cobalt transport protein CorA</fullName>
    </recommendedName>
</protein>
<name>A0A165RHZ0_9FLAO</name>
<organism evidence="1 2">
    <name type="scientific">Myroides marinus</name>
    <dbReference type="NCBI Taxonomy" id="703342"/>
    <lineage>
        <taxon>Bacteria</taxon>
        <taxon>Pseudomonadati</taxon>
        <taxon>Bacteroidota</taxon>
        <taxon>Flavobacteriia</taxon>
        <taxon>Flavobacteriales</taxon>
        <taxon>Flavobacteriaceae</taxon>
        <taxon>Myroides</taxon>
    </lineage>
</organism>
<comment type="caution">
    <text evidence="1">The sequence shown here is derived from an EMBL/GenBank/DDBJ whole genome shotgun (WGS) entry which is preliminary data.</text>
</comment>
<dbReference type="OrthoDB" id="1048590at2"/>
<evidence type="ECO:0008006" key="3">
    <source>
        <dbReference type="Google" id="ProtNLM"/>
    </source>
</evidence>
<proteinExistence type="predicted"/>
<accession>A0A165RHZ0</accession>
<evidence type="ECO:0000313" key="1">
    <source>
        <dbReference type="EMBL" id="KZE82272.1"/>
    </source>
</evidence>
<reference evidence="1 2" key="1">
    <citation type="submission" date="2016-01" db="EMBL/GenBank/DDBJ databases">
        <title>Whole genome sequencing of Myroides marinus L41.</title>
        <authorList>
            <person name="Hong K.W."/>
        </authorList>
    </citation>
    <scope>NUCLEOTIDE SEQUENCE [LARGE SCALE GENOMIC DNA]</scope>
    <source>
        <strain evidence="1 2">L41</strain>
    </source>
</reference>
<dbReference type="AlphaFoldDB" id="A0A165RHZ0"/>
<dbReference type="EMBL" id="LQNU01000046">
    <property type="protein sequence ID" value="KZE82272.1"/>
    <property type="molecule type" value="Genomic_DNA"/>
</dbReference>
<evidence type="ECO:0000313" key="2">
    <source>
        <dbReference type="Proteomes" id="UP000076630"/>
    </source>
</evidence>
<keyword evidence="2" id="KW-1185">Reference proteome</keyword>
<sequence length="98" mass="11842">MAQNEKDRLYWLIEQYLSNKVDAWKFCNEFFTLYNINLDLNKLSVFELSVFDKLDDIVSRYTNVKEDLIKYPNAYYDDKTLKQIVLETKLILEKENSK</sequence>